<dbReference type="InParanoid" id="A0A0G4F3Y5"/>
<dbReference type="Gene3D" id="1.10.287.10">
    <property type="entry name" value="S15/NS1, RNA-binding"/>
    <property type="match status" value="1"/>
</dbReference>
<feature type="domain" description="UBX" evidence="13">
    <location>
        <begin position="313"/>
        <end position="388"/>
    </location>
</feature>
<evidence type="ECO:0000256" key="7">
    <source>
        <dbReference type="ARBA" id="ARBA00022807"/>
    </source>
</evidence>
<keyword evidence="6 11" id="KW-0378">Hydrolase</keyword>
<accession>A0A0G4F3Y5</accession>
<dbReference type="GO" id="GO:0016579">
    <property type="term" value="P:protein deubiquitination"/>
    <property type="evidence" value="ECO:0007669"/>
    <property type="project" value="InterPro"/>
</dbReference>
<dbReference type="Proteomes" id="UP000041254">
    <property type="component" value="Unassembled WGS sequence"/>
</dbReference>
<dbReference type="InterPro" id="IPR003903">
    <property type="entry name" value="UIM_dom"/>
</dbReference>
<evidence type="ECO:0000256" key="10">
    <source>
        <dbReference type="ARBA" id="ARBA00023242"/>
    </source>
</evidence>
<dbReference type="PROSITE" id="PS50330">
    <property type="entry name" value="UIM"/>
    <property type="match status" value="1"/>
</dbReference>
<dbReference type="OMA" id="ICNLEQH"/>
<dbReference type="PROSITE" id="PS50957">
    <property type="entry name" value="JOSEPHIN"/>
    <property type="match status" value="1"/>
</dbReference>
<dbReference type="Pfam" id="PF00789">
    <property type="entry name" value="UBX"/>
    <property type="match status" value="1"/>
</dbReference>
<feature type="compositionally biased region" description="Basic and acidic residues" evidence="12">
    <location>
        <begin position="248"/>
        <end position="258"/>
    </location>
</feature>
<keyword evidence="4" id="KW-0645">Protease</keyword>
<evidence type="ECO:0000256" key="1">
    <source>
        <dbReference type="ARBA" id="ARBA00000707"/>
    </source>
</evidence>
<reference evidence="15 16" key="1">
    <citation type="submission" date="2014-11" db="EMBL/GenBank/DDBJ databases">
        <authorList>
            <person name="Zhu J."/>
            <person name="Qi W."/>
            <person name="Song R."/>
        </authorList>
    </citation>
    <scope>NUCLEOTIDE SEQUENCE [LARGE SCALE GENOMIC DNA]</scope>
</reference>
<dbReference type="EMBL" id="CDMY01000366">
    <property type="protein sequence ID" value="CEM06421.1"/>
    <property type="molecule type" value="Genomic_DNA"/>
</dbReference>
<dbReference type="SMART" id="SM01246">
    <property type="entry name" value="Josephin"/>
    <property type="match status" value="1"/>
</dbReference>
<dbReference type="SUPFAM" id="SSF54236">
    <property type="entry name" value="Ubiquitin-like"/>
    <property type="match status" value="1"/>
</dbReference>
<dbReference type="PROSITE" id="PS50033">
    <property type="entry name" value="UBX"/>
    <property type="match status" value="1"/>
</dbReference>
<evidence type="ECO:0000256" key="2">
    <source>
        <dbReference type="ARBA" id="ARBA00004123"/>
    </source>
</evidence>
<evidence type="ECO:0000313" key="16">
    <source>
        <dbReference type="Proteomes" id="UP000041254"/>
    </source>
</evidence>
<dbReference type="InterPro" id="IPR006155">
    <property type="entry name" value="Josephin"/>
</dbReference>
<evidence type="ECO:0000256" key="9">
    <source>
        <dbReference type="ARBA" id="ARBA00023163"/>
    </source>
</evidence>
<feature type="domain" description="Josephin" evidence="14">
    <location>
        <begin position="11"/>
        <end position="187"/>
    </location>
</feature>
<evidence type="ECO:0000259" key="13">
    <source>
        <dbReference type="PROSITE" id="PS50033"/>
    </source>
</evidence>
<keyword evidence="7" id="KW-0788">Thiol protease</keyword>
<dbReference type="PANTHER" id="PTHR14159">
    <property type="entry name" value="ATAXIN-3-RELATED"/>
    <property type="match status" value="1"/>
</dbReference>
<sequence length="416" mass="45875">MRSGGLGSRPQQVYWEQQGQDRMCALHCLNSLVQGPVFTAADLSKIAVGLDEDEKKLMEVGDSKDLKAFLAEGSANVADDGFFSVTVIIKCLEQRGIQCIPSYRPDVIESMQNPSKEEAFLFNLAEHWFAVRKVNGTWYNLDSMKVPSIIGEFGLSAFITAVVEKGYSIFVIRGFLPQPDPEDVRRCSPHQKYLTNAQIEKMQEEAKVKDAKDMKAAQDLVNSKEGGGESSGAADGDSSSGPNFLVRNPHEAPKHEWPDSGGQRLGGGAAAEAVPAIGEEHIDLDEDPELAEALRLSMETHKQALPRPPEEPTSGRAYTVQVRLPSGGRMVRKFAPSHIIKHLFHWLEYEELSGVEPKLSMRGTWSLVVPFPKKRYARESEGRIVLYEGTNGGVDVSEVTLESLGFSNQEAFNLQL</sequence>
<evidence type="ECO:0000256" key="5">
    <source>
        <dbReference type="ARBA" id="ARBA00022786"/>
    </source>
</evidence>
<dbReference type="PRINTS" id="PR01233">
    <property type="entry name" value="JOSEPHIN"/>
</dbReference>
<evidence type="ECO:0000256" key="12">
    <source>
        <dbReference type="SAM" id="MobiDB-lite"/>
    </source>
</evidence>
<keyword evidence="16" id="KW-1185">Reference proteome</keyword>
<keyword evidence="10" id="KW-0539">Nucleus</keyword>
<dbReference type="OrthoDB" id="10063692at2759"/>
<comment type="catalytic activity">
    <reaction evidence="1">
        <text>Thiol-dependent hydrolysis of ester, thioester, amide, peptide and isopeptide bonds formed by the C-terminal Gly of ubiquitin (a 76-residue protein attached to proteins as an intracellular targeting signal).</text>
        <dbReference type="EC" id="3.4.19.12"/>
    </reaction>
</comment>
<dbReference type="GO" id="GO:0004843">
    <property type="term" value="F:cysteine-type deubiquitinase activity"/>
    <property type="evidence" value="ECO:0007669"/>
    <property type="project" value="UniProtKB-EC"/>
</dbReference>
<keyword evidence="9" id="KW-0804">Transcription</keyword>
<dbReference type="InterPro" id="IPR033865">
    <property type="entry name" value="Ataxin-3"/>
</dbReference>
<dbReference type="Gene3D" id="3.90.70.40">
    <property type="match status" value="1"/>
</dbReference>
<dbReference type="PhylomeDB" id="A0A0G4F3Y5"/>
<feature type="active site" evidence="11">
    <location>
        <position position="142"/>
    </location>
</feature>
<dbReference type="FunCoup" id="A0A0G4F3Y5">
    <property type="interactions" value="52"/>
</dbReference>
<feature type="compositionally biased region" description="Low complexity" evidence="12">
    <location>
        <begin position="231"/>
        <end position="241"/>
    </location>
</feature>
<evidence type="ECO:0000256" key="4">
    <source>
        <dbReference type="ARBA" id="ARBA00022670"/>
    </source>
</evidence>
<dbReference type="CDD" id="cd01767">
    <property type="entry name" value="UBX"/>
    <property type="match status" value="1"/>
</dbReference>
<name>A0A0G4F3Y5_VITBC</name>
<evidence type="ECO:0000313" key="15">
    <source>
        <dbReference type="EMBL" id="CEM06421.1"/>
    </source>
</evidence>
<dbReference type="InterPro" id="IPR001012">
    <property type="entry name" value="UBX_dom"/>
</dbReference>
<evidence type="ECO:0000256" key="8">
    <source>
        <dbReference type="ARBA" id="ARBA00023015"/>
    </source>
</evidence>
<dbReference type="InterPro" id="IPR029071">
    <property type="entry name" value="Ubiquitin-like_domsf"/>
</dbReference>
<feature type="active site" evidence="11">
    <location>
        <position position="127"/>
    </location>
</feature>
<dbReference type="STRING" id="1169540.A0A0G4F3Y5"/>
<protein>
    <recommendedName>
        <fullName evidence="3">ubiquitinyl hydrolase 1</fullName>
        <ecNumber evidence="3">3.4.19.12</ecNumber>
    </recommendedName>
</protein>
<dbReference type="Pfam" id="PF02099">
    <property type="entry name" value="Josephin"/>
    <property type="match status" value="1"/>
</dbReference>
<dbReference type="VEuPathDB" id="CryptoDB:Vbra_5629"/>
<evidence type="ECO:0000256" key="11">
    <source>
        <dbReference type="PROSITE-ProRule" id="PRU00331"/>
    </source>
</evidence>
<evidence type="ECO:0000256" key="6">
    <source>
        <dbReference type="ARBA" id="ARBA00022801"/>
    </source>
</evidence>
<organism evidence="15 16">
    <name type="scientific">Vitrella brassicaformis (strain CCMP3155)</name>
    <dbReference type="NCBI Taxonomy" id="1169540"/>
    <lineage>
        <taxon>Eukaryota</taxon>
        <taxon>Sar</taxon>
        <taxon>Alveolata</taxon>
        <taxon>Colpodellida</taxon>
        <taxon>Vitrellaceae</taxon>
        <taxon>Vitrella</taxon>
    </lineage>
</organism>
<dbReference type="EC" id="3.4.19.12" evidence="3"/>
<dbReference type="AlphaFoldDB" id="A0A0G4F3Y5"/>
<comment type="subcellular location">
    <subcellularLocation>
        <location evidence="2">Nucleus</location>
    </subcellularLocation>
</comment>
<keyword evidence="8" id="KW-0805">Transcription regulation</keyword>
<keyword evidence="5" id="KW-0833">Ubl conjugation pathway</keyword>
<dbReference type="Gene3D" id="3.10.20.90">
    <property type="entry name" value="Phosphatidylinositol 3-kinase Catalytic Subunit, Chain A, domain 1"/>
    <property type="match status" value="1"/>
</dbReference>
<dbReference type="GO" id="GO:0006508">
    <property type="term" value="P:proteolysis"/>
    <property type="evidence" value="ECO:0007669"/>
    <property type="project" value="UniProtKB-KW"/>
</dbReference>
<evidence type="ECO:0000259" key="14">
    <source>
        <dbReference type="PROSITE" id="PS50957"/>
    </source>
</evidence>
<feature type="region of interest" description="Disordered" evidence="12">
    <location>
        <begin position="221"/>
        <end position="270"/>
    </location>
</feature>
<feature type="active site" evidence="11">
    <location>
        <position position="24"/>
    </location>
</feature>
<dbReference type="GO" id="GO:0005634">
    <property type="term" value="C:nucleus"/>
    <property type="evidence" value="ECO:0007669"/>
    <property type="project" value="UniProtKB-SubCell"/>
</dbReference>
<dbReference type="PANTHER" id="PTHR14159:SF0">
    <property type="entry name" value="ATAXIN-3-RELATED"/>
    <property type="match status" value="1"/>
</dbReference>
<proteinExistence type="predicted"/>
<gene>
    <name evidence="15" type="ORF">Vbra_5629</name>
</gene>
<evidence type="ECO:0000256" key="3">
    <source>
        <dbReference type="ARBA" id="ARBA00012759"/>
    </source>
</evidence>